<keyword evidence="5 7" id="KW-0472">Membrane</keyword>
<keyword evidence="9" id="KW-0732">Signal</keyword>
<keyword evidence="4 7" id="KW-0812">Transmembrane</keyword>
<evidence type="ECO:0000313" key="11">
    <source>
        <dbReference type="EMBL" id="CCH02549.1"/>
    </source>
</evidence>
<evidence type="ECO:0000256" key="6">
    <source>
        <dbReference type="ARBA" id="ARBA00023237"/>
    </source>
</evidence>
<evidence type="ECO:0000256" key="3">
    <source>
        <dbReference type="ARBA" id="ARBA00022452"/>
    </source>
</evidence>
<accession>I0KEJ6</accession>
<evidence type="ECO:0000256" key="7">
    <source>
        <dbReference type="PROSITE-ProRule" id="PRU01360"/>
    </source>
</evidence>
<evidence type="ECO:0000256" key="4">
    <source>
        <dbReference type="ARBA" id="ARBA00022692"/>
    </source>
</evidence>
<keyword evidence="12" id="KW-1185">Reference proteome</keyword>
<dbReference type="Gene3D" id="2.170.130.10">
    <property type="entry name" value="TonB-dependent receptor, plug domain"/>
    <property type="match status" value="1"/>
</dbReference>
<dbReference type="SUPFAM" id="SSF56935">
    <property type="entry name" value="Porins"/>
    <property type="match status" value="1"/>
</dbReference>
<keyword evidence="6 7" id="KW-0998">Cell outer membrane</keyword>
<evidence type="ECO:0000256" key="1">
    <source>
        <dbReference type="ARBA" id="ARBA00004571"/>
    </source>
</evidence>
<gene>
    <name evidence="11" type="ORF">FAES_4550</name>
</gene>
<dbReference type="InterPro" id="IPR012910">
    <property type="entry name" value="Plug_dom"/>
</dbReference>
<dbReference type="InterPro" id="IPR039426">
    <property type="entry name" value="TonB-dep_rcpt-like"/>
</dbReference>
<dbReference type="KEGG" id="fae:FAES_4550"/>
<name>I0KEJ6_9BACT</name>
<keyword evidence="3 7" id="KW-1134">Transmembrane beta strand</keyword>
<dbReference type="InterPro" id="IPR037066">
    <property type="entry name" value="Plug_dom_sf"/>
</dbReference>
<dbReference type="SUPFAM" id="SSF49464">
    <property type="entry name" value="Carboxypeptidase regulatory domain-like"/>
    <property type="match status" value="1"/>
</dbReference>
<evidence type="ECO:0000259" key="10">
    <source>
        <dbReference type="Pfam" id="PF07715"/>
    </source>
</evidence>
<protein>
    <submittedName>
        <fullName evidence="11">TonB-dependent receptor plug</fullName>
    </submittedName>
</protein>
<dbReference type="NCBIfam" id="TIGR04057">
    <property type="entry name" value="SusC_RagA_signa"/>
    <property type="match status" value="1"/>
</dbReference>
<dbReference type="InterPro" id="IPR036942">
    <property type="entry name" value="Beta-barrel_TonB_sf"/>
</dbReference>
<dbReference type="Pfam" id="PF13715">
    <property type="entry name" value="CarbopepD_reg_2"/>
    <property type="match status" value="1"/>
</dbReference>
<sequence length="1159" mass="125228">MNRLIYSLRLVCPMAALWLLNGSPGMAQAMARMHTVSANSMAFSTQQMTASRQLKDVLIELKSHYNVDILFADRLVNGLTVSQRLDWSAALERNLDLALQQTGLRYKKVKAGTYLVTERKLPKVGARFPDGQPQPEADPLASQTERSNFGEIGQLALKQVERAAEIIIRGRVTDAEKGEALPGVSVVIKGSVRGTTTDGNGTFQLGVPDPNTTLVFSFVGYERQEVAVGNQTTLNVALAVSDKTLNEVVVVGYGQVKKSDLTGSVATVPVDEIRKVAVTSLDQSLQGRAAGVQITQNSGAPGGSTTIRIRGGNSIQGDNEPLYVIDGIPFKNDGAGSGSSFNVLSTLNPNDIESISVLKDASSTAIYGSRGANGVVIITTKRGKAGKSTINLDAYYGIQTVRRKYPVLNGREYAQFVNDANTNEGRAPVYTQAQVDAFGEGTDWQNEIFRQAPIQNYQLSFSGGDERTQYAIGGGYFRQGGVVVNSDFDRYSFRINLDRKLTNRIKIGNSLTVSRTVTNQSRTDGDLGSAGLVTIAALQFPPILPVYNADGSYLLGASNFTADNPVALARESRNRNTAFRAFGNVFGDYQIIDGLNLRVLLGVDAILQKQDNYLPRSVSSGLAQGGAGSIANGQAVTWLNENLLTYNRTINTVHSIGALVGFTQQANRSESSTAAARSFVNDNLSSGNLGSAAVPLSPSSGIGTWGLQSYLARVNYGYKDKYLLTASIRADGSSRFGANKRYGYFPSAALAWRVSEEAFLKNARALSDLKLRATYGSTGNQDGIGNYPAYSLLGTQNYVFGNAVATGIGPAQIANPDLGWETTTQADLGIDLGLFNNRITITADAYLKQTKNLLLSVTIPSTSGYSSAIKNLGRVENKGLELGISSRNVDKAFKWNTDLNLAMNRNKVLDIGGAPQIFAGQVANIGQNLNSGIIRVGEPLGSFFGYVTNGLYQTPDELTALADPQARKPGDRKYADLNGDKKIDDNDRTIIGRAQPKLVGGLNNTFSYKGLELTVFFQGVYGNSILNANRFELEYLNATTNQTRDILNRWTPTNTNTDVPRASTTRPANRISTRQIEDGSYLRLKNIQLAYNLPSAAVRALNIQSLRVYVAAQNYLTFTNYSGYDPEVNRFGQDGRSQGFDYASYPAAKTMLFGLNVGF</sequence>
<dbReference type="eggNOG" id="COG4771">
    <property type="taxonomic scope" value="Bacteria"/>
</dbReference>
<evidence type="ECO:0000256" key="9">
    <source>
        <dbReference type="SAM" id="SignalP"/>
    </source>
</evidence>
<dbReference type="EMBL" id="HE796683">
    <property type="protein sequence ID" value="CCH02549.1"/>
    <property type="molecule type" value="Genomic_DNA"/>
</dbReference>
<keyword evidence="11" id="KW-0675">Receptor</keyword>
<dbReference type="PATRIC" id="fig|1166018.3.peg.1517"/>
<dbReference type="InterPro" id="IPR023997">
    <property type="entry name" value="TonB-dep_OMP_SusC/RagA_CS"/>
</dbReference>
<reference evidence="11 12" key="1">
    <citation type="journal article" date="2012" name="J. Bacteriol.">
        <title>Genome Sequence of Fibrella aestuarina BUZ 2T, a Filamentous Marine Bacterium.</title>
        <authorList>
            <person name="Filippini M."/>
            <person name="Qi W."/>
            <person name="Blom J."/>
            <person name="Goesmann A."/>
            <person name="Smits T.H."/>
            <person name="Bagheri H.C."/>
        </authorList>
    </citation>
    <scope>NUCLEOTIDE SEQUENCE [LARGE SCALE GENOMIC DNA]</scope>
    <source>
        <strain evidence="12">BUZ 2T</strain>
    </source>
</reference>
<comment type="similarity">
    <text evidence="7">Belongs to the TonB-dependent receptor family.</text>
</comment>
<dbReference type="Proteomes" id="UP000011058">
    <property type="component" value="Chromosome"/>
</dbReference>
<dbReference type="Gene3D" id="3.55.50.30">
    <property type="match status" value="1"/>
</dbReference>
<feature type="region of interest" description="Disordered" evidence="8">
    <location>
        <begin position="1049"/>
        <end position="1068"/>
    </location>
</feature>
<feature type="domain" description="TonB-dependent receptor plug" evidence="10">
    <location>
        <begin position="258"/>
        <end position="375"/>
    </location>
</feature>
<feature type="signal peptide" evidence="9">
    <location>
        <begin position="1"/>
        <end position="27"/>
    </location>
</feature>
<evidence type="ECO:0000256" key="8">
    <source>
        <dbReference type="SAM" id="MobiDB-lite"/>
    </source>
</evidence>
<dbReference type="GO" id="GO:0009279">
    <property type="term" value="C:cell outer membrane"/>
    <property type="evidence" value="ECO:0007669"/>
    <property type="project" value="UniProtKB-SubCell"/>
</dbReference>
<evidence type="ECO:0000256" key="2">
    <source>
        <dbReference type="ARBA" id="ARBA00022448"/>
    </source>
</evidence>
<proteinExistence type="inferred from homology"/>
<feature type="chain" id="PRO_5003631377" evidence="9">
    <location>
        <begin position="28"/>
        <end position="1159"/>
    </location>
</feature>
<dbReference type="STRING" id="1166018.FAES_4550"/>
<dbReference type="NCBIfam" id="TIGR04056">
    <property type="entry name" value="OMP_RagA_SusC"/>
    <property type="match status" value="1"/>
</dbReference>
<dbReference type="PROSITE" id="PS52016">
    <property type="entry name" value="TONB_DEPENDENT_REC_3"/>
    <property type="match status" value="1"/>
</dbReference>
<dbReference type="Gene3D" id="2.40.170.20">
    <property type="entry name" value="TonB-dependent receptor, beta-barrel domain"/>
    <property type="match status" value="1"/>
</dbReference>
<keyword evidence="2 7" id="KW-0813">Transport</keyword>
<dbReference type="Gene3D" id="2.60.40.1120">
    <property type="entry name" value="Carboxypeptidase-like, regulatory domain"/>
    <property type="match status" value="1"/>
</dbReference>
<feature type="region of interest" description="Disordered" evidence="8">
    <location>
        <begin position="125"/>
        <end position="144"/>
    </location>
</feature>
<comment type="subcellular location">
    <subcellularLocation>
        <location evidence="1 7">Cell outer membrane</location>
        <topology evidence="1 7">Multi-pass membrane protein</topology>
    </subcellularLocation>
</comment>
<dbReference type="FunFam" id="2.170.130.10:FF:000008">
    <property type="entry name" value="SusC/RagA family TonB-linked outer membrane protein"/>
    <property type="match status" value="1"/>
</dbReference>
<dbReference type="AlphaFoldDB" id="I0KEJ6"/>
<dbReference type="InterPro" id="IPR008969">
    <property type="entry name" value="CarboxyPept-like_regulatory"/>
</dbReference>
<dbReference type="Pfam" id="PF07715">
    <property type="entry name" value="Plug"/>
    <property type="match status" value="1"/>
</dbReference>
<dbReference type="eggNOG" id="COG4206">
    <property type="taxonomic scope" value="Bacteria"/>
</dbReference>
<dbReference type="RefSeq" id="WP_015333648.1">
    <property type="nucleotide sequence ID" value="NC_020054.1"/>
</dbReference>
<dbReference type="InterPro" id="IPR023996">
    <property type="entry name" value="TonB-dep_OMP_SusC/RagA"/>
</dbReference>
<evidence type="ECO:0000313" key="12">
    <source>
        <dbReference type="Proteomes" id="UP000011058"/>
    </source>
</evidence>
<dbReference type="HOGENOM" id="CLU_004317_0_2_10"/>
<organism evidence="11 12">
    <name type="scientific">Fibrella aestuarina BUZ 2</name>
    <dbReference type="NCBI Taxonomy" id="1166018"/>
    <lineage>
        <taxon>Bacteria</taxon>
        <taxon>Pseudomonadati</taxon>
        <taxon>Bacteroidota</taxon>
        <taxon>Cytophagia</taxon>
        <taxon>Cytophagales</taxon>
        <taxon>Spirosomataceae</taxon>
        <taxon>Fibrella</taxon>
    </lineage>
</organism>
<evidence type="ECO:0000256" key="5">
    <source>
        <dbReference type="ARBA" id="ARBA00023136"/>
    </source>
</evidence>